<evidence type="ECO:0000313" key="2">
    <source>
        <dbReference type="EMBL" id="VAV88600.1"/>
    </source>
</evidence>
<keyword evidence="1" id="KW-0812">Transmembrane</keyword>
<reference evidence="2" key="1">
    <citation type="submission" date="2018-06" db="EMBL/GenBank/DDBJ databases">
        <authorList>
            <person name="Zhirakovskaya E."/>
        </authorList>
    </citation>
    <scope>NUCLEOTIDE SEQUENCE</scope>
</reference>
<dbReference type="InterPro" id="IPR053803">
    <property type="entry name" value="DUF6949"/>
</dbReference>
<dbReference type="Pfam" id="PF22258">
    <property type="entry name" value="DUF6949"/>
    <property type="match status" value="1"/>
</dbReference>
<evidence type="ECO:0000256" key="1">
    <source>
        <dbReference type="SAM" id="Phobius"/>
    </source>
</evidence>
<protein>
    <submittedName>
        <fullName evidence="2">Uncharacterized protein</fullName>
    </submittedName>
</protein>
<dbReference type="AlphaFoldDB" id="A0A3B0R5X5"/>
<gene>
    <name evidence="2" type="ORF">MNBD_ALPHA08-2172</name>
</gene>
<proteinExistence type="predicted"/>
<keyword evidence="1" id="KW-0472">Membrane</keyword>
<accession>A0A3B0R5X5</accession>
<sequence>MGIAYVFALVTGFVSAGFIASLWPLLSRREVSFGLLYPVGRLLLLEVFVVALSMPVLLLKLGVAQIRAGRFVSLAWSAIIGAVFSGFFQGVALLSLMY</sequence>
<feature type="transmembrane region" description="Helical" evidence="1">
    <location>
        <begin position="38"/>
        <end position="59"/>
    </location>
</feature>
<name>A0A3B0R5X5_9ZZZZ</name>
<feature type="transmembrane region" description="Helical" evidence="1">
    <location>
        <begin position="71"/>
        <end position="97"/>
    </location>
</feature>
<feature type="transmembrane region" description="Helical" evidence="1">
    <location>
        <begin position="5"/>
        <end position="26"/>
    </location>
</feature>
<organism evidence="2">
    <name type="scientific">hydrothermal vent metagenome</name>
    <dbReference type="NCBI Taxonomy" id="652676"/>
    <lineage>
        <taxon>unclassified sequences</taxon>
        <taxon>metagenomes</taxon>
        <taxon>ecological metagenomes</taxon>
    </lineage>
</organism>
<keyword evidence="1" id="KW-1133">Transmembrane helix</keyword>
<dbReference type="EMBL" id="UOEC01000048">
    <property type="protein sequence ID" value="VAV88600.1"/>
    <property type="molecule type" value="Genomic_DNA"/>
</dbReference>